<dbReference type="Proteomes" id="UP000078492">
    <property type="component" value="Unassembled WGS sequence"/>
</dbReference>
<gene>
    <name evidence="2" type="ORF">ALC57_09375</name>
</gene>
<dbReference type="AlphaFoldDB" id="A0A195DZG6"/>
<dbReference type="EMBL" id="KQ979999">
    <property type="protein sequence ID" value="KYN18268.1"/>
    <property type="molecule type" value="Genomic_DNA"/>
</dbReference>
<name>A0A195DZG6_9HYME</name>
<evidence type="ECO:0000256" key="1">
    <source>
        <dbReference type="SAM" id="MobiDB-lite"/>
    </source>
</evidence>
<protein>
    <submittedName>
        <fullName evidence="2">Uncharacterized protein</fullName>
    </submittedName>
</protein>
<reference evidence="2 3" key="1">
    <citation type="submission" date="2015-09" db="EMBL/GenBank/DDBJ databases">
        <title>Trachymyrmex cornetzi WGS genome.</title>
        <authorList>
            <person name="Nygaard S."/>
            <person name="Hu H."/>
            <person name="Boomsma J."/>
            <person name="Zhang G."/>
        </authorList>
    </citation>
    <scope>NUCLEOTIDE SEQUENCE [LARGE SCALE GENOMIC DNA]</scope>
    <source>
        <strain evidence="2">Tcor2-1</strain>
        <tissue evidence="2">Whole body</tissue>
    </source>
</reference>
<sequence>KRNLNGRWSQINERYMIIRVRKSRSGPNSLLEEVPTLNHSEESTGVTARASAPDSRPVPRLALRIDLHSLHGVLANPLDVPSARNRKWTTRERICISYSREVRNIRRG</sequence>
<feature type="non-terminal residue" evidence="2">
    <location>
        <position position="1"/>
    </location>
</feature>
<keyword evidence="3" id="KW-1185">Reference proteome</keyword>
<evidence type="ECO:0000313" key="3">
    <source>
        <dbReference type="Proteomes" id="UP000078492"/>
    </source>
</evidence>
<evidence type="ECO:0000313" key="2">
    <source>
        <dbReference type="EMBL" id="KYN18268.1"/>
    </source>
</evidence>
<feature type="region of interest" description="Disordered" evidence="1">
    <location>
        <begin position="26"/>
        <end position="56"/>
    </location>
</feature>
<organism evidence="2 3">
    <name type="scientific">Trachymyrmex cornetzi</name>
    <dbReference type="NCBI Taxonomy" id="471704"/>
    <lineage>
        <taxon>Eukaryota</taxon>
        <taxon>Metazoa</taxon>
        <taxon>Ecdysozoa</taxon>
        <taxon>Arthropoda</taxon>
        <taxon>Hexapoda</taxon>
        <taxon>Insecta</taxon>
        <taxon>Pterygota</taxon>
        <taxon>Neoptera</taxon>
        <taxon>Endopterygota</taxon>
        <taxon>Hymenoptera</taxon>
        <taxon>Apocrita</taxon>
        <taxon>Aculeata</taxon>
        <taxon>Formicoidea</taxon>
        <taxon>Formicidae</taxon>
        <taxon>Myrmicinae</taxon>
        <taxon>Trachymyrmex</taxon>
    </lineage>
</organism>
<accession>A0A195DZG6</accession>
<proteinExistence type="predicted"/>